<proteinExistence type="inferred from homology"/>
<dbReference type="Pfam" id="PF00854">
    <property type="entry name" value="PTR2"/>
    <property type="match status" value="1"/>
</dbReference>
<organism evidence="6 7">
    <name type="scientific">Stylosanthes scabra</name>
    <dbReference type="NCBI Taxonomy" id="79078"/>
    <lineage>
        <taxon>Eukaryota</taxon>
        <taxon>Viridiplantae</taxon>
        <taxon>Streptophyta</taxon>
        <taxon>Embryophyta</taxon>
        <taxon>Tracheophyta</taxon>
        <taxon>Spermatophyta</taxon>
        <taxon>Magnoliopsida</taxon>
        <taxon>eudicotyledons</taxon>
        <taxon>Gunneridae</taxon>
        <taxon>Pentapetalae</taxon>
        <taxon>rosids</taxon>
        <taxon>fabids</taxon>
        <taxon>Fabales</taxon>
        <taxon>Fabaceae</taxon>
        <taxon>Papilionoideae</taxon>
        <taxon>50 kb inversion clade</taxon>
        <taxon>dalbergioids sensu lato</taxon>
        <taxon>Dalbergieae</taxon>
        <taxon>Pterocarpus clade</taxon>
        <taxon>Stylosanthes</taxon>
    </lineage>
</organism>
<keyword evidence="4" id="KW-1133">Transmembrane helix</keyword>
<dbReference type="Proteomes" id="UP001341840">
    <property type="component" value="Unassembled WGS sequence"/>
</dbReference>
<dbReference type="InterPro" id="IPR000109">
    <property type="entry name" value="POT_fam"/>
</dbReference>
<dbReference type="Gene3D" id="1.20.1250.20">
    <property type="entry name" value="MFS general substrate transporter like domains"/>
    <property type="match status" value="1"/>
</dbReference>
<comment type="subcellular location">
    <subcellularLocation>
        <location evidence="1">Membrane</location>
        <topology evidence="1">Multi-pass membrane protein</topology>
    </subcellularLocation>
</comment>
<evidence type="ECO:0000256" key="2">
    <source>
        <dbReference type="ARBA" id="ARBA00005982"/>
    </source>
</evidence>
<evidence type="ECO:0000313" key="6">
    <source>
        <dbReference type="EMBL" id="MED6113324.1"/>
    </source>
</evidence>
<keyword evidence="3" id="KW-0812">Transmembrane</keyword>
<dbReference type="InterPro" id="IPR036259">
    <property type="entry name" value="MFS_trans_sf"/>
</dbReference>
<evidence type="ECO:0000313" key="7">
    <source>
        <dbReference type="Proteomes" id="UP001341840"/>
    </source>
</evidence>
<evidence type="ECO:0000256" key="4">
    <source>
        <dbReference type="ARBA" id="ARBA00022989"/>
    </source>
</evidence>
<evidence type="ECO:0000256" key="1">
    <source>
        <dbReference type="ARBA" id="ARBA00004141"/>
    </source>
</evidence>
<keyword evidence="5" id="KW-0472">Membrane</keyword>
<gene>
    <name evidence="6" type="ORF">PIB30_069736</name>
</gene>
<comment type="caution">
    <text evidence="6">The sequence shown here is derived from an EMBL/GenBank/DDBJ whole genome shotgun (WGS) entry which is preliminary data.</text>
</comment>
<evidence type="ECO:0000256" key="5">
    <source>
        <dbReference type="ARBA" id="ARBA00023136"/>
    </source>
</evidence>
<sequence length="269" mass="29336">MSNRFLDHAAIVIAEEKNFVPRNNQTPNPWYLCTVTQVEEVKCILRLLPVWLCTIFPVAIFTQVPSLFVEQGATLDRTFLNIQIPPASMTSVTIIVQLQNKKKQSIETRATNLNAVTKPHTTSSTIYSPITPDHLISLRGDHAGIVYDATASGHHISHHDLAVKSDLNHQNADAMMTKGVGVAEGHPGGSAAGVGGGTGHVFHEPVPQGGVTRPKGGRRVVWSRHWGKLVPQSVVAALVYHSASTIGRGTGYEIGREQWLRHWFTGTPI</sequence>
<protein>
    <submittedName>
        <fullName evidence="6">Uncharacterized protein</fullName>
    </submittedName>
</protein>
<name>A0ABU6QNN9_9FABA</name>
<reference evidence="6 7" key="1">
    <citation type="journal article" date="2023" name="Plants (Basel)">
        <title>Bridging the Gap: Combining Genomics and Transcriptomics Approaches to Understand Stylosanthes scabra, an Orphan Legume from the Brazilian Caatinga.</title>
        <authorList>
            <person name="Ferreira-Neto J.R.C."/>
            <person name="da Silva M.D."/>
            <person name="Binneck E."/>
            <person name="de Melo N.F."/>
            <person name="da Silva R.H."/>
            <person name="de Melo A.L.T.M."/>
            <person name="Pandolfi V."/>
            <person name="Bustamante F.O."/>
            <person name="Brasileiro-Vidal A.C."/>
            <person name="Benko-Iseppon A.M."/>
        </authorList>
    </citation>
    <scope>NUCLEOTIDE SEQUENCE [LARGE SCALE GENOMIC DNA]</scope>
    <source>
        <tissue evidence="6">Leaves</tissue>
    </source>
</reference>
<comment type="similarity">
    <text evidence="2">Belongs to the major facilitator superfamily. Proton-dependent oligopeptide transporter (POT/PTR) (TC 2.A.17) family.</text>
</comment>
<dbReference type="PANTHER" id="PTHR11654">
    <property type="entry name" value="OLIGOPEPTIDE TRANSPORTER-RELATED"/>
    <property type="match status" value="1"/>
</dbReference>
<dbReference type="EMBL" id="JASCZI010000772">
    <property type="protein sequence ID" value="MED6113324.1"/>
    <property type="molecule type" value="Genomic_DNA"/>
</dbReference>
<keyword evidence="7" id="KW-1185">Reference proteome</keyword>
<evidence type="ECO:0000256" key="3">
    <source>
        <dbReference type="ARBA" id="ARBA00022692"/>
    </source>
</evidence>
<accession>A0ABU6QNN9</accession>